<evidence type="ECO:0000313" key="6">
    <source>
        <dbReference type="EMBL" id="GIQ81885.1"/>
    </source>
</evidence>
<gene>
    <name evidence="6" type="ORF">KIPB_002923</name>
</gene>
<evidence type="ECO:0000256" key="2">
    <source>
        <dbReference type="ARBA" id="ARBA00022771"/>
    </source>
</evidence>
<evidence type="ECO:0000313" key="7">
    <source>
        <dbReference type="Proteomes" id="UP000265618"/>
    </source>
</evidence>
<name>A0A9K3GGS1_9EUKA</name>
<evidence type="ECO:0000259" key="5">
    <source>
        <dbReference type="PROSITE" id="PS50089"/>
    </source>
</evidence>
<organism evidence="6 7">
    <name type="scientific">Kipferlia bialata</name>
    <dbReference type="NCBI Taxonomy" id="797122"/>
    <lineage>
        <taxon>Eukaryota</taxon>
        <taxon>Metamonada</taxon>
        <taxon>Carpediemonas-like organisms</taxon>
        <taxon>Kipferlia</taxon>
    </lineage>
</organism>
<dbReference type="Pfam" id="PF13639">
    <property type="entry name" value="zf-RING_2"/>
    <property type="match status" value="1"/>
</dbReference>
<protein>
    <recommendedName>
        <fullName evidence="5">RING-type domain-containing protein</fullName>
    </recommendedName>
</protein>
<dbReference type="InterPro" id="IPR016024">
    <property type="entry name" value="ARM-type_fold"/>
</dbReference>
<dbReference type="InterPro" id="IPR001841">
    <property type="entry name" value="Znf_RING"/>
</dbReference>
<dbReference type="InterPro" id="IPR011989">
    <property type="entry name" value="ARM-like"/>
</dbReference>
<proteinExistence type="predicted"/>
<dbReference type="SMART" id="SM00744">
    <property type="entry name" value="RINGv"/>
    <property type="match status" value="1"/>
</dbReference>
<dbReference type="SUPFAM" id="SSF57850">
    <property type="entry name" value="RING/U-box"/>
    <property type="match status" value="1"/>
</dbReference>
<accession>A0A9K3GGS1</accession>
<keyword evidence="3" id="KW-0862">Zinc</keyword>
<dbReference type="OrthoDB" id="9984778at2759"/>
<sequence>MPLKCQICGEDRPLPFLFTPCQHVFHTECLGEWLDGKDERVCPVCREECDTDTCIRVKPETPQPESAEDVTVADSTRSFDPLTMSILRNPSYTMASGVKDLKEEVDKSSPSISKTLDRLVDRVNKASGIVLSRYARELYASGMPALAMSIIEKYGSSLDVCTKCAYLVQTIAEEIEDDSCMFALHDSGVCETLMHSMHDHGYPPSLCVPVLAAVGAIAFTEGIPDAMICSPVKQGREAMYKYAVVALMAHPADPLVVKAASYYLALLLNVFTRQAEEYLCQAPLVQTVVQCAETSLPLPDSLDTLCQLFECLTHYAAKAFPMVYDAGAHVTALHMLKAHPECVDRCHWACAFLTTLVTQAEEEEREEEVVTAIVQAGAIPLLLAVLDGHADNAEVLEACLNTLASLMSEDTAPTLFEAGTHVKALKAREAYPDHTELAKTVCRHIGRMAEEHEDSLYPLLHLGTVPMAKRVIEDHTEDAEAVMLAMSLIDRLKDTEPEDETKAHLFETECHDLAIRVLKAYPHPAEEALASVAAAATILWNM</sequence>
<dbReference type="InterPro" id="IPR011016">
    <property type="entry name" value="Znf_RING-CH"/>
</dbReference>
<feature type="domain" description="RING-type" evidence="5">
    <location>
        <begin position="5"/>
        <end position="46"/>
    </location>
</feature>
<comment type="caution">
    <text evidence="6">The sequence shown here is derived from an EMBL/GenBank/DDBJ whole genome shotgun (WGS) entry which is preliminary data.</text>
</comment>
<dbReference type="EMBL" id="BDIP01000524">
    <property type="protein sequence ID" value="GIQ81885.1"/>
    <property type="molecule type" value="Genomic_DNA"/>
</dbReference>
<dbReference type="Gene3D" id="3.30.40.10">
    <property type="entry name" value="Zinc/RING finger domain, C3HC4 (zinc finger)"/>
    <property type="match status" value="1"/>
</dbReference>
<dbReference type="SUPFAM" id="SSF48371">
    <property type="entry name" value="ARM repeat"/>
    <property type="match status" value="1"/>
</dbReference>
<dbReference type="AlphaFoldDB" id="A0A9K3GGS1"/>
<dbReference type="InterPro" id="IPR013083">
    <property type="entry name" value="Znf_RING/FYVE/PHD"/>
</dbReference>
<dbReference type="SMART" id="SM00184">
    <property type="entry name" value="RING"/>
    <property type="match status" value="1"/>
</dbReference>
<evidence type="ECO:0000256" key="4">
    <source>
        <dbReference type="PROSITE-ProRule" id="PRU00175"/>
    </source>
</evidence>
<keyword evidence="2 4" id="KW-0863">Zinc-finger</keyword>
<keyword evidence="7" id="KW-1185">Reference proteome</keyword>
<reference evidence="6 7" key="1">
    <citation type="journal article" date="2018" name="PLoS ONE">
        <title>The draft genome of Kipferlia bialata reveals reductive genome evolution in fornicate parasites.</title>
        <authorList>
            <person name="Tanifuji G."/>
            <person name="Takabayashi S."/>
            <person name="Kume K."/>
            <person name="Takagi M."/>
            <person name="Nakayama T."/>
            <person name="Kamikawa R."/>
            <person name="Inagaki Y."/>
            <person name="Hashimoto T."/>
        </authorList>
    </citation>
    <scope>NUCLEOTIDE SEQUENCE [LARGE SCALE GENOMIC DNA]</scope>
    <source>
        <strain evidence="6">NY0173</strain>
    </source>
</reference>
<dbReference type="Gene3D" id="1.25.10.10">
    <property type="entry name" value="Leucine-rich Repeat Variant"/>
    <property type="match status" value="1"/>
</dbReference>
<keyword evidence="1" id="KW-0479">Metal-binding</keyword>
<dbReference type="Proteomes" id="UP000265618">
    <property type="component" value="Unassembled WGS sequence"/>
</dbReference>
<dbReference type="PROSITE" id="PS50089">
    <property type="entry name" value="ZF_RING_2"/>
    <property type="match status" value="1"/>
</dbReference>
<evidence type="ECO:0000256" key="3">
    <source>
        <dbReference type="ARBA" id="ARBA00022833"/>
    </source>
</evidence>
<dbReference type="GO" id="GO:0008270">
    <property type="term" value="F:zinc ion binding"/>
    <property type="evidence" value="ECO:0007669"/>
    <property type="project" value="UniProtKB-KW"/>
</dbReference>
<evidence type="ECO:0000256" key="1">
    <source>
        <dbReference type="ARBA" id="ARBA00022723"/>
    </source>
</evidence>